<protein>
    <submittedName>
        <fullName evidence="1">Uncharacterized protein</fullName>
    </submittedName>
</protein>
<name>A0A6J5NQQ3_9CAUD</name>
<reference evidence="1" key="1">
    <citation type="submission" date="2020-04" db="EMBL/GenBank/DDBJ databases">
        <authorList>
            <person name="Chiriac C."/>
            <person name="Salcher M."/>
            <person name="Ghai R."/>
            <person name="Kavagutti S V."/>
        </authorList>
    </citation>
    <scope>NUCLEOTIDE SEQUENCE</scope>
</reference>
<organism evidence="1">
    <name type="scientific">uncultured Caudovirales phage</name>
    <dbReference type="NCBI Taxonomy" id="2100421"/>
    <lineage>
        <taxon>Viruses</taxon>
        <taxon>Duplodnaviria</taxon>
        <taxon>Heunggongvirae</taxon>
        <taxon>Uroviricota</taxon>
        <taxon>Caudoviricetes</taxon>
        <taxon>Peduoviridae</taxon>
        <taxon>Maltschvirus</taxon>
        <taxon>Maltschvirus maltsch</taxon>
    </lineage>
</organism>
<proteinExistence type="predicted"/>
<evidence type="ECO:0000313" key="1">
    <source>
        <dbReference type="EMBL" id="CAB4159485.1"/>
    </source>
</evidence>
<sequence length="139" mass="16324">MEDYKRIILNQIKTPDGTILKSMHRHDYVTYTDANGLEYMVDGGNEYLRRNRHDDAPYEELTVYEDAPFEVIRKSFHRGGRGKDGLQPLTWVPMCEMSDSWLLACITYNEDRGLGESFANDMYKKELMYRQENGIIIED</sequence>
<gene>
    <name evidence="1" type="ORF">UFOVP699_221</name>
</gene>
<dbReference type="EMBL" id="LR796670">
    <property type="protein sequence ID" value="CAB4159485.1"/>
    <property type="molecule type" value="Genomic_DNA"/>
</dbReference>
<accession>A0A6J5NQQ3</accession>